<sequence length="244" mass="26591">MKLINKTIVVTGGTSGIGYQLVKQLAAHNTVLVIARNSERLKPLALEFKTLMAYECDLAQPESYLSVVNNITQRHGAIDVLINNAAIQNTACFTDPMFNYGMLRTEVDVNFTAVCAFSYLFLAALQKSTSPAYIVNINSGLALAPKTNSAVYCASKAAVNTFSKSLGYQLANTNVEVLQSFLPLVDTPMTKGRGSGKITAQHAAREIIHGIETKQLENNIGKVKLLRGLLRCFPSMAYNMMKGY</sequence>
<organism evidence="4 5">
    <name type="scientific">Pseudoalteromonas spongiae</name>
    <dbReference type="NCBI Taxonomy" id="298657"/>
    <lineage>
        <taxon>Bacteria</taxon>
        <taxon>Pseudomonadati</taxon>
        <taxon>Pseudomonadota</taxon>
        <taxon>Gammaproteobacteria</taxon>
        <taxon>Alteromonadales</taxon>
        <taxon>Pseudoalteromonadaceae</taxon>
        <taxon>Pseudoalteromonas</taxon>
    </lineage>
</organism>
<evidence type="ECO:0000256" key="2">
    <source>
        <dbReference type="ARBA" id="ARBA00023002"/>
    </source>
</evidence>
<dbReference type="RefSeq" id="WP_336436294.1">
    <property type="nucleotide sequence ID" value="NZ_JBAWKS010000002.1"/>
</dbReference>
<dbReference type="PRINTS" id="PR00081">
    <property type="entry name" value="GDHRDH"/>
</dbReference>
<evidence type="ECO:0000256" key="3">
    <source>
        <dbReference type="RuleBase" id="RU000363"/>
    </source>
</evidence>
<evidence type="ECO:0000313" key="4">
    <source>
        <dbReference type="EMBL" id="MEI4551300.1"/>
    </source>
</evidence>
<comment type="similarity">
    <text evidence="1 3">Belongs to the short-chain dehydrogenases/reductases (SDR) family.</text>
</comment>
<gene>
    <name evidence="4" type="ORF">WAE96_16620</name>
</gene>
<dbReference type="Pfam" id="PF00106">
    <property type="entry name" value="adh_short"/>
    <property type="match status" value="1"/>
</dbReference>
<comment type="caution">
    <text evidence="4">The sequence shown here is derived from an EMBL/GenBank/DDBJ whole genome shotgun (WGS) entry which is preliminary data.</text>
</comment>
<dbReference type="InterPro" id="IPR020904">
    <property type="entry name" value="Sc_DH/Rdtase_CS"/>
</dbReference>
<dbReference type="PROSITE" id="PS00061">
    <property type="entry name" value="ADH_SHORT"/>
    <property type="match status" value="1"/>
</dbReference>
<evidence type="ECO:0000256" key="1">
    <source>
        <dbReference type="ARBA" id="ARBA00006484"/>
    </source>
</evidence>
<keyword evidence="5" id="KW-1185">Reference proteome</keyword>
<name>A0ABU8EWF2_9GAMM</name>
<dbReference type="Gene3D" id="3.40.50.720">
    <property type="entry name" value="NAD(P)-binding Rossmann-like Domain"/>
    <property type="match status" value="1"/>
</dbReference>
<dbReference type="EMBL" id="JBAWKS010000002">
    <property type="protein sequence ID" value="MEI4551300.1"/>
    <property type="molecule type" value="Genomic_DNA"/>
</dbReference>
<proteinExistence type="inferred from homology"/>
<accession>A0ABU8EWF2</accession>
<dbReference type="PANTHER" id="PTHR44196:SF1">
    <property type="entry name" value="DEHYDROGENASE_REDUCTASE SDR FAMILY MEMBER 7B"/>
    <property type="match status" value="1"/>
</dbReference>
<dbReference type="PRINTS" id="PR00080">
    <property type="entry name" value="SDRFAMILY"/>
</dbReference>
<dbReference type="InterPro" id="IPR036291">
    <property type="entry name" value="NAD(P)-bd_dom_sf"/>
</dbReference>
<keyword evidence="2" id="KW-0560">Oxidoreductase</keyword>
<protein>
    <submittedName>
        <fullName evidence="4">SDR family NAD(P)-dependent oxidoreductase</fullName>
    </submittedName>
</protein>
<dbReference type="InterPro" id="IPR002347">
    <property type="entry name" value="SDR_fam"/>
</dbReference>
<dbReference type="PANTHER" id="PTHR44196">
    <property type="entry name" value="DEHYDROGENASE/REDUCTASE SDR FAMILY MEMBER 7B"/>
    <property type="match status" value="1"/>
</dbReference>
<evidence type="ECO:0000313" key="5">
    <source>
        <dbReference type="Proteomes" id="UP001382455"/>
    </source>
</evidence>
<dbReference type="SUPFAM" id="SSF51735">
    <property type="entry name" value="NAD(P)-binding Rossmann-fold domains"/>
    <property type="match status" value="1"/>
</dbReference>
<dbReference type="Proteomes" id="UP001382455">
    <property type="component" value="Unassembled WGS sequence"/>
</dbReference>
<reference evidence="4 5" key="1">
    <citation type="submission" date="2023-12" db="EMBL/GenBank/DDBJ databases">
        <title>Friends and Foes: Symbiotic and Algicidal bacterial influence on Karenia brevis blooms.</title>
        <authorList>
            <person name="Fei C."/>
            <person name="Mohamed A.R."/>
            <person name="Booker A."/>
            <person name="Arshad M."/>
            <person name="Klass S."/>
            <person name="Ahn S."/>
            <person name="Gilbert P.M."/>
            <person name="Heil C.A."/>
            <person name="Martinez J.M."/>
            <person name="Amin S.A."/>
        </authorList>
    </citation>
    <scope>NUCLEOTIDE SEQUENCE [LARGE SCALE GENOMIC DNA]</scope>
    <source>
        <strain evidence="4 5">CE15</strain>
    </source>
</reference>